<dbReference type="GO" id="GO:0005741">
    <property type="term" value="C:mitochondrial outer membrane"/>
    <property type="evidence" value="ECO:0007669"/>
    <property type="project" value="UniProtKB-SubCell"/>
</dbReference>
<dbReference type="EMBL" id="JARTCD010000067">
    <property type="protein sequence ID" value="KAJ8654052.1"/>
    <property type="molecule type" value="Genomic_DNA"/>
</dbReference>
<dbReference type="PRINTS" id="PR00371">
    <property type="entry name" value="FPNCR"/>
</dbReference>
<evidence type="ECO:0000259" key="15">
    <source>
        <dbReference type="PROSITE" id="PS51384"/>
    </source>
</evidence>
<keyword evidence="6 13" id="KW-0274">FAD</keyword>
<feature type="binding site" evidence="13">
    <location>
        <position position="155"/>
    </location>
    <ligand>
        <name>FAD</name>
        <dbReference type="ChEBI" id="CHEBI:57692"/>
    </ligand>
</feature>
<evidence type="ECO:0000256" key="11">
    <source>
        <dbReference type="ARBA" id="ARBA00023136"/>
    </source>
</evidence>
<keyword evidence="8 14" id="KW-0560">Oxidoreductase</keyword>
<dbReference type="SUPFAM" id="SSF63380">
    <property type="entry name" value="Riboflavin synthase domain-like"/>
    <property type="match status" value="1"/>
</dbReference>
<dbReference type="SUPFAM" id="SSF52343">
    <property type="entry name" value="Ferredoxin reductase-like, C-terminal NADP-linked domain"/>
    <property type="match status" value="1"/>
</dbReference>
<dbReference type="InterPro" id="IPR017927">
    <property type="entry name" value="FAD-bd_FR_type"/>
</dbReference>
<dbReference type="InterPro" id="IPR001834">
    <property type="entry name" value="CBR-like"/>
</dbReference>
<dbReference type="FunFam" id="3.40.50.80:FF:000009">
    <property type="entry name" value="NADH-cytochrome b5 reductase"/>
    <property type="match status" value="1"/>
</dbReference>
<comment type="caution">
    <text evidence="16">The sequence shown here is derived from an EMBL/GenBank/DDBJ whole genome shotgun (WGS) entry which is preliminary data.</text>
</comment>
<feature type="domain" description="FAD-binding FR-type" evidence="15">
    <location>
        <begin position="79"/>
        <end position="187"/>
    </location>
</feature>
<feature type="binding site" evidence="13">
    <location>
        <position position="137"/>
    </location>
    <ligand>
        <name>FAD</name>
        <dbReference type="ChEBI" id="CHEBI:57692"/>
    </ligand>
</feature>
<comment type="catalytic activity">
    <reaction evidence="12 14">
        <text>2 Fe(III)-[cytochrome b5] + NADH = 2 Fe(II)-[cytochrome b5] + NAD(+) + H(+)</text>
        <dbReference type="Rhea" id="RHEA:46680"/>
        <dbReference type="Rhea" id="RHEA-COMP:10438"/>
        <dbReference type="Rhea" id="RHEA-COMP:10439"/>
        <dbReference type="ChEBI" id="CHEBI:15378"/>
        <dbReference type="ChEBI" id="CHEBI:29033"/>
        <dbReference type="ChEBI" id="CHEBI:29034"/>
        <dbReference type="ChEBI" id="CHEBI:57540"/>
        <dbReference type="ChEBI" id="CHEBI:57945"/>
        <dbReference type="EC" id="1.6.2.2"/>
    </reaction>
</comment>
<comment type="cofactor">
    <cofactor evidence="1 13 14">
        <name>FAD</name>
        <dbReference type="ChEBI" id="CHEBI:57692"/>
    </cofactor>
</comment>
<keyword evidence="9 14" id="KW-0520">NAD</keyword>
<comment type="subcellular location">
    <subcellularLocation>
        <location evidence="2">Mitochondrion outer membrane</location>
        <topology evidence="2">Single-pass membrane protein</topology>
    </subcellularLocation>
</comment>
<feature type="binding site" evidence="13">
    <location>
        <position position="162"/>
    </location>
    <ligand>
        <name>FAD</name>
        <dbReference type="ChEBI" id="CHEBI:57692"/>
    </ligand>
</feature>
<dbReference type="GO" id="GO:0090524">
    <property type="term" value="F:cytochrome-b5 reductase activity, acting on NADH"/>
    <property type="evidence" value="ECO:0007669"/>
    <property type="project" value="UniProtKB-EC"/>
</dbReference>
<dbReference type="InterPro" id="IPR039261">
    <property type="entry name" value="FNR_nucleotide-bd"/>
</dbReference>
<feature type="binding site" evidence="13">
    <location>
        <position position="138"/>
    </location>
    <ligand>
        <name>FAD</name>
        <dbReference type="ChEBI" id="CHEBI:57692"/>
    </ligand>
</feature>
<evidence type="ECO:0000256" key="5">
    <source>
        <dbReference type="ARBA" id="ARBA00022692"/>
    </source>
</evidence>
<evidence type="ECO:0000256" key="2">
    <source>
        <dbReference type="ARBA" id="ARBA00004572"/>
    </source>
</evidence>
<evidence type="ECO:0000256" key="1">
    <source>
        <dbReference type="ARBA" id="ARBA00001974"/>
    </source>
</evidence>
<sequence length="335" mass="36629">MRFVSSSLLGSMRAASKANMQGVRTYASQAGNNKGSNKFVLATLAAAGAAGGIYYNQNQASVAPAAAAAAPVEPAFDGKQFKAFKLEKVEPINHNTAVYRFSLPSEKQRAELPVASCLITRYPITKKDGSPGFIIRPYTPTSPEEAEGYFDLIVKEYAEGKMSKHIANLKVGDTLEMKGPIPKYNWEENKVENVGMIAGGTGITPMLQIIRKVFDKNSSDKTTKVTLVFANQTEEDILLKEELDTYAKEHPDRFKVVYTLDRPPKDWQGLQGFVTADAIKKYLPAPEDKNAKIFICGPDPMLASISGPKAKDKSQGEVSGILKELGYNEGNVYKF</sequence>
<name>A0AAD7XXY7_9FUNG</name>
<evidence type="ECO:0000313" key="16">
    <source>
        <dbReference type="EMBL" id="KAJ8654052.1"/>
    </source>
</evidence>
<dbReference type="EC" id="1.6.2.2" evidence="14"/>
<dbReference type="PROSITE" id="PS51384">
    <property type="entry name" value="FAD_FR"/>
    <property type="match status" value="1"/>
</dbReference>
<reference evidence="16 17" key="1">
    <citation type="submission" date="2023-03" db="EMBL/GenBank/DDBJ databases">
        <title>Genome sequence of Lichtheimia ornata CBS 291.66.</title>
        <authorList>
            <person name="Mohabir J.T."/>
            <person name="Shea T.P."/>
            <person name="Kurbessoian T."/>
            <person name="Berby B."/>
            <person name="Fontaine J."/>
            <person name="Livny J."/>
            <person name="Gnirke A."/>
            <person name="Stajich J.E."/>
            <person name="Cuomo C.A."/>
        </authorList>
    </citation>
    <scope>NUCLEOTIDE SEQUENCE [LARGE SCALE GENOMIC DNA]</scope>
    <source>
        <strain evidence="16">CBS 291.66</strain>
    </source>
</reference>
<feature type="binding site" evidence="13">
    <location>
        <position position="161"/>
    </location>
    <ligand>
        <name>FAD</name>
        <dbReference type="ChEBI" id="CHEBI:57692"/>
    </ligand>
</feature>
<proteinExistence type="inferred from homology"/>
<dbReference type="CDD" id="cd06183">
    <property type="entry name" value="cyt_b5_reduct_like"/>
    <property type="match status" value="1"/>
</dbReference>
<evidence type="ECO:0000256" key="8">
    <source>
        <dbReference type="ARBA" id="ARBA00023002"/>
    </source>
</evidence>
<dbReference type="Pfam" id="PF00175">
    <property type="entry name" value="NAD_binding_1"/>
    <property type="match status" value="1"/>
</dbReference>
<keyword evidence="10" id="KW-0496">Mitochondrion</keyword>
<dbReference type="Proteomes" id="UP001234581">
    <property type="component" value="Unassembled WGS sequence"/>
</dbReference>
<evidence type="ECO:0000256" key="4">
    <source>
        <dbReference type="ARBA" id="ARBA00022630"/>
    </source>
</evidence>
<keyword evidence="11" id="KW-0472">Membrane</keyword>
<evidence type="ECO:0000256" key="9">
    <source>
        <dbReference type="ARBA" id="ARBA00023027"/>
    </source>
</evidence>
<evidence type="ECO:0000256" key="7">
    <source>
        <dbReference type="ARBA" id="ARBA00022989"/>
    </source>
</evidence>
<comment type="similarity">
    <text evidence="3 14">Belongs to the flavoprotein pyridine nucleotide cytochrome reductase family.</text>
</comment>
<dbReference type="Gene3D" id="3.40.50.80">
    <property type="entry name" value="Nucleotide-binding domain of ferredoxin-NADP reductase (FNR) module"/>
    <property type="match status" value="1"/>
</dbReference>
<dbReference type="Gene3D" id="2.40.30.10">
    <property type="entry name" value="Translation factors"/>
    <property type="match status" value="1"/>
</dbReference>
<dbReference type="InterPro" id="IPR001709">
    <property type="entry name" value="Flavoprot_Pyr_Nucl_cyt_Rdtase"/>
</dbReference>
<gene>
    <name evidence="16" type="ORF">O0I10_010263</name>
</gene>
<dbReference type="AlphaFoldDB" id="A0AAD7XXY7"/>
<dbReference type="PRINTS" id="PR00406">
    <property type="entry name" value="CYTB5RDTASE"/>
</dbReference>
<dbReference type="PANTHER" id="PTHR19370">
    <property type="entry name" value="NADH-CYTOCHROME B5 REDUCTASE"/>
    <property type="match status" value="1"/>
</dbReference>
<keyword evidence="4 13" id="KW-0285">Flavoprotein</keyword>
<dbReference type="InterPro" id="IPR008333">
    <property type="entry name" value="Cbr1-like_FAD-bd_dom"/>
</dbReference>
<feature type="binding site" evidence="13">
    <location>
        <position position="204"/>
    </location>
    <ligand>
        <name>FAD</name>
        <dbReference type="ChEBI" id="CHEBI:57692"/>
    </ligand>
</feature>
<evidence type="ECO:0000256" key="13">
    <source>
        <dbReference type="PIRSR" id="PIRSR601834-1"/>
    </source>
</evidence>
<accession>A0AAD7XXY7</accession>
<keyword evidence="7" id="KW-1133">Transmembrane helix</keyword>
<dbReference type="RefSeq" id="XP_058338966.1">
    <property type="nucleotide sequence ID" value="XM_058490245.1"/>
</dbReference>
<evidence type="ECO:0000256" key="14">
    <source>
        <dbReference type="RuleBase" id="RU361226"/>
    </source>
</evidence>
<dbReference type="FunFam" id="2.40.30.10:FF:000069">
    <property type="entry name" value="NADH-cytochrome b5 reductase"/>
    <property type="match status" value="1"/>
</dbReference>
<evidence type="ECO:0000256" key="3">
    <source>
        <dbReference type="ARBA" id="ARBA00006105"/>
    </source>
</evidence>
<keyword evidence="5" id="KW-0812">Transmembrane</keyword>
<dbReference type="Pfam" id="PF00970">
    <property type="entry name" value="FAD_binding_6"/>
    <property type="match status" value="1"/>
</dbReference>
<evidence type="ECO:0000256" key="12">
    <source>
        <dbReference type="ARBA" id="ARBA00047682"/>
    </source>
</evidence>
<dbReference type="GeneID" id="83217667"/>
<evidence type="ECO:0000313" key="17">
    <source>
        <dbReference type="Proteomes" id="UP001234581"/>
    </source>
</evidence>
<dbReference type="InterPro" id="IPR017938">
    <property type="entry name" value="Riboflavin_synthase-like_b-brl"/>
</dbReference>
<evidence type="ECO:0000256" key="6">
    <source>
        <dbReference type="ARBA" id="ARBA00022827"/>
    </source>
</evidence>
<evidence type="ECO:0000256" key="10">
    <source>
        <dbReference type="ARBA" id="ARBA00023128"/>
    </source>
</evidence>
<feature type="binding site" evidence="13">
    <location>
        <position position="136"/>
    </location>
    <ligand>
        <name>FAD</name>
        <dbReference type="ChEBI" id="CHEBI:57692"/>
    </ligand>
</feature>
<dbReference type="InterPro" id="IPR001433">
    <property type="entry name" value="OxRdtase_FAD/NAD-bd"/>
</dbReference>
<feature type="binding site" evidence="13">
    <location>
        <position position="153"/>
    </location>
    <ligand>
        <name>FAD</name>
        <dbReference type="ChEBI" id="CHEBI:57692"/>
    </ligand>
</feature>
<dbReference type="PANTHER" id="PTHR19370:SF171">
    <property type="entry name" value="NADH-CYTOCHROME B5 REDUCTASE 2"/>
    <property type="match status" value="1"/>
</dbReference>
<organism evidence="16 17">
    <name type="scientific">Lichtheimia ornata</name>
    <dbReference type="NCBI Taxonomy" id="688661"/>
    <lineage>
        <taxon>Eukaryota</taxon>
        <taxon>Fungi</taxon>
        <taxon>Fungi incertae sedis</taxon>
        <taxon>Mucoromycota</taxon>
        <taxon>Mucoromycotina</taxon>
        <taxon>Mucoromycetes</taxon>
        <taxon>Mucorales</taxon>
        <taxon>Lichtheimiaceae</taxon>
        <taxon>Lichtheimia</taxon>
    </lineage>
</organism>
<feature type="binding site" evidence="13">
    <location>
        <position position="163"/>
    </location>
    <ligand>
        <name>FAD</name>
        <dbReference type="ChEBI" id="CHEBI:57692"/>
    </ligand>
</feature>
<protein>
    <recommendedName>
        <fullName evidence="14">NADH-cytochrome b5 reductase</fullName>
        <ecNumber evidence="14">1.6.2.2</ecNumber>
    </recommendedName>
</protein>
<keyword evidence="17" id="KW-1185">Reference proteome</keyword>